<name>A0A1G9QCG5_9BACT</name>
<evidence type="ECO:0000256" key="4">
    <source>
        <dbReference type="ARBA" id="ARBA00022723"/>
    </source>
</evidence>
<evidence type="ECO:0000256" key="3">
    <source>
        <dbReference type="ARBA" id="ARBA00022679"/>
    </source>
</evidence>
<evidence type="ECO:0000256" key="5">
    <source>
        <dbReference type="ARBA" id="ARBA00022842"/>
    </source>
</evidence>
<keyword evidence="5" id="KW-0460">Magnesium</keyword>
<dbReference type="InterPro" id="IPR000092">
    <property type="entry name" value="Polyprenyl_synt"/>
</dbReference>
<keyword evidence="3 6" id="KW-0808">Transferase</keyword>
<dbReference type="CDD" id="cd00685">
    <property type="entry name" value="Trans_IPPS_HT"/>
    <property type="match status" value="1"/>
</dbReference>
<dbReference type="OrthoDB" id="9805316at2"/>
<comment type="similarity">
    <text evidence="2 6">Belongs to the FPP/GGPP synthase family.</text>
</comment>
<protein>
    <submittedName>
        <fullName evidence="7">Geranylgeranyl diphosphate synthase, type II</fullName>
    </submittedName>
</protein>
<evidence type="ECO:0000313" key="7">
    <source>
        <dbReference type="EMBL" id="SDM08157.1"/>
    </source>
</evidence>
<accession>A0A1G9QCG5</accession>
<reference evidence="7 8" key="1">
    <citation type="submission" date="2016-10" db="EMBL/GenBank/DDBJ databases">
        <authorList>
            <person name="de Groot N.N."/>
        </authorList>
    </citation>
    <scope>NUCLEOTIDE SEQUENCE [LARGE SCALE GENOMIC DNA]</scope>
    <source>
        <strain evidence="7 8">DSM 21668</strain>
    </source>
</reference>
<dbReference type="EMBL" id="FNGS01000004">
    <property type="protein sequence ID" value="SDM08157.1"/>
    <property type="molecule type" value="Genomic_DNA"/>
</dbReference>
<organism evidence="7 8">
    <name type="scientific">Siphonobacter aquaeclarae</name>
    <dbReference type="NCBI Taxonomy" id="563176"/>
    <lineage>
        <taxon>Bacteria</taxon>
        <taxon>Pseudomonadati</taxon>
        <taxon>Bacteroidota</taxon>
        <taxon>Cytophagia</taxon>
        <taxon>Cytophagales</taxon>
        <taxon>Cytophagaceae</taxon>
        <taxon>Siphonobacter</taxon>
    </lineage>
</organism>
<dbReference type="GO" id="GO:0004659">
    <property type="term" value="F:prenyltransferase activity"/>
    <property type="evidence" value="ECO:0007669"/>
    <property type="project" value="InterPro"/>
</dbReference>
<evidence type="ECO:0000256" key="1">
    <source>
        <dbReference type="ARBA" id="ARBA00001946"/>
    </source>
</evidence>
<keyword evidence="8" id="KW-1185">Reference proteome</keyword>
<dbReference type="AlphaFoldDB" id="A0A1G9QCG5"/>
<gene>
    <name evidence="7" type="ORF">SAMN04488090_2546</name>
</gene>
<keyword evidence="4" id="KW-0479">Metal-binding</keyword>
<proteinExistence type="inferred from homology"/>
<dbReference type="Proteomes" id="UP000198901">
    <property type="component" value="Unassembled WGS sequence"/>
</dbReference>
<dbReference type="STRING" id="563176.SAMN04488090_2546"/>
<dbReference type="SFLD" id="SFLDS00005">
    <property type="entry name" value="Isoprenoid_Synthase_Type_I"/>
    <property type="match status" value="1"/>
</dbReference>
<dbReference type="PANTHER" id="PTHR12001:SF85">
    <property type="entry name" value="SHORT CHAIN ISOPRENYL DIPHOSPHATE SYNTHASE"/>
    <property type="match status" value="1"/>
</dbReference>
<dbReference type="InterPro" id="IPR008949">
    <property type="entry name" value="Isoprenoid_synthase_dom_sf"/>
</dbReference>
<sequence length="323" mass="36422">MSLTKYTAALEEALLTVTYGSTPPELYEPIHYIMSLGGKRMRPLLTVLSAELFTDDWQKAVFPALGVEVFHNFTLMHDDIMDRAPLRRGHHTVHEKWNDNVAILSGDVMLVSAYELLSEVEDGKLKRVLKRFNRAAAEVCEGQQFDMNFEKRQDVTKEEYLEMIRLKTAVLLGFALELGGILGGADEHTCALLKKTGDAIGLGFQLKDDLLDVYGDPDKFGKLVGGDILANKKTFLLLDALEKADGTIRQELQYWITAKEFNAIEKVQAVTALYDLLGVRSTSEQVMNAYFDEGLGYLSQLPVAEEKKQLLRFYFSDLIARER</sequence>
<dbReference type="GO" id="GO:0046872">
    <property type="term" value="F:metal ion binding"/>
    <property type="evidence" value="ECO:0007669"/>
    <property type="project" value="UniProtKB-KW"/>
</dbReference>
<dbReference type="PANTHER" id="PTHR12001">
    <property type="entry name" value="GERANYLGERANYL PYROPHOSPHATE SYNTHASE"/>
    <property type="match status" value="1"/>
</dbReference>
<dbReference type="PROSITE" id="PS00444">
    <property type="entry name" value="POLYPRENYL_SYNTHASE_2"/>
    <property type="match status" value="1"/>
</dbReference>
<evidence type="ECO:0000256" key="2">
    <source>
        <dbReference type="ARBA" id="ARBA00006706"/>
    </source>
</evidence>
<dbReference type="Pfam" id="PF00348">
    <property type="entry name" value="polyprenyl_synt"/>
    <property type="match status" value="1"/>
</dbReference>
<dbReference type="SFLD" id="SFLDG01017">
    <property type="entry name" value="Polyprenyl_Transferase_Like"/>
    <property type="match status" value="1"/>
</dbReference>
<dbReference type="RefSeq" id="WP_093202515.1">
    <property type="nucleotide sequence ID" value="NZ_FNGS01000004.1"/>
</dbReference>
<dbReference type="GO" id="GO:0008299">
    <property type="term" value="P:isoprenoid biosynthetic process"/>
    <property type="evidence" value="ECO:0007669"/>
    <property type="project" value="InterPro"/>
</dbReference>
<dbReference type="PROSITE" id="PS00723">
    <property type="entry name" value="POLYPRENYL_SYNTHASE_1"/>
    <property type="match status" value="1"/>
</dbReference>
<dbReference type="Gene3D" id="1.10.600.10">
    <property type="entry name" value="Farnesyl Diphosphate Synthase"/>
    <property type="match status" value="1"/>
</dbReference>
<evidence type="ECO:0000313" key="8">
    <source>
        <dbReference type="Proteomes" id="UP000198901"/>
    </source>
</evidence>
<dbReference type="SUPFAM" id="SSF48576">
    <property type="entry name" value="Terpenoid synthases"/>
    <property type="match status" value="1"/>
</dbReference>
<dbReference type="InterPro" id="IPR033749">
    <property type="entry name" value="Polyprenyl_synt_CS"/>
</dbReference>
<comment type="cofactor">
    <cofactor evidence="1">
        <name>Mg(2+)</name>
        <dbReference type="ChEBI" id="CHEBI:18420"/>
    </cofactor>
</comment>
<evidence type="ECO:0000256" key="6">
    <source>
        <dbReference type="RuleBase" id="RU004466"/>
    </source>
</evidence>